<evidence type="ECO:0000256" key="1">
    <source>
        <dbReference type="ARBA" id="ARBA00009324"/>
    </source>
</evidence>
<sequence>MLDYLASLSTRYPVLTDVTWWQGIIIALIVVAIMEVVAIVSHKYVMHGFLWSLHKSHHEPRTGAFEKNDWFGVAGAIPSMILLMIGTHYGLHMITAIGAGITAYGAIYFGLHDVLVHRRVKHSWNPQWGYMKRVVQAHRLHHVVETKHGTVSFGFIWAPPIRKLKAQLEADGRGRIRASAKMKAEMGMIDNAEHWAR</sequence>
<evidence type="ECO:0000313" key="6">
    <source>
        <dbReference type="Proteomes" id="UP000216991"/>
    </source>
</evidence>
<keyword evidence="4" id="KW-0472">Membrane</keyword>
<organism evidence="5 6">
    <name type="scientific">Sandarakinorhabdus cyanobacteriorum</name>
    <dbReference type="NCBI Taxonomy" id="1981098"/>
    <lineage>
        <taxon>Bacteria</taxon>
        <taxon>Pseudomonadati</taxon>
        <taxon>Pseudomonadota</taxon>
        <taxon>Alphaproteobacteria</taxon>
        <taxon>Sphingomonadales</taxon>
        <taxon>Sphingosinicellaceae</taxon>
        <taxon>Sandarakinorhabdus</taxon>
    </lineage>
</organism>
<dbReference type="PANTHER" id="PTHR31899">
    <property type="entry name" value="BETA-CAROTENE 3-HYDROXYLASE 1, CHLOROPLASTIC"/>
    <property type="match status" value="1"/>
</dbReference>
<dbReference type="Proteomes" id="UP000216991">
    <property type="component" value="Unassembled WGS sequence"/>
</dbReference>
<evidence type="ECO:0000256" key="3">
    <source>
        <dbReference type="ARBA" id="ARBA00023002"/>
    </source>
</evidence>
<keyword evidence="4" id="KW-1133">Transmembrane helix</keyword>
<dbReference type="RefSeq" id="WP_086116755.1">
    <property type="nucleotide sequence ID" value="NZ_NOXT01000090.1"/>
</dbReference>
<feature type="transmembrane region" description="Helical" evidence="4">
    <location>
        <begin position="70"/>
        <end position="87"/>
    </location>
</feature>
<protein>
    <submittedName>
        <fullName evidence="5">Beta-carotene hydroxylase</fullName>
    </submittedName>
</protein>
<comment type="caution">
    <text evidence="5">The sequence shown here is derived from an EMBL/GenBank/DDBJ whole genome shotgun (WGS) entry which is preliminary data.</text>
</comment>
<keyword evidence="2" id="KW-0125">Carotenoid biosynthesis</keyword>
<keyword evidence="6" id="KW-1185">Reference proteome</keyword>
<dbReference type="OrthoDB" id="5243888at2"/>
<comment type="similarity">
    <text evidence="1">Belongs to the sterol desaturase family.</text>
</comment>
<gene>
    <name evidence="5" type="ORF">CHU93_05090</name>
</gene>
<keyword evidence="4" id="KW-0812">Transmembrane</keyword>
<keyword evidence="3" id="KW-0560">Oxidoreductase</keyword>
<dbReference type="AlphaFoldDB" id="A0A255YPP2"/>
<dbReference type="PANTHER" id="PTHR31899:SF9">
    <property type="entry name" value="BETA-CAROTENE 3-HYDROXYLASE 1, CHLOROPLASTIC"/>
    <property type="match status" value="1"/>
</dbReference>
<dbReference type="GO" id="GO:0010291">
    <property type="term" value="F:beta-carotene 3-hydroxylase activity"/>
    <property type="evidence" value="ECO:0007669"/>
    <property type="project" value="TreeGrafter"/>
</dbReference>
<feature type="transmembrane region" description="Helical" evidence="4">
    <location>
        <begin position="93"/>
        <end position="111"/>
    </location>
</feature>
<feature type="transmembrane region" description="Helical" evidence="4">
    <location>
        <begin position="20"/>
        <end position="40"/>
    </location>
</feature>
<evidence type="ECO:0000256" key="2">
    <source>
        <dbReference type="ARBA" id="ARBA00022746"/>
    </source>
</evidence>
<name>A0A255YPP2_9SPHN</name>
<proteinExistence type="inferred from homology"/>
<evidence type="ECO:0000256" key="4">
    <source>
        <dbReference type="SAM" id="Phobius"/>
    </source>
</evidence>
<accession>A0A255YPP2</accession>
<dbReference type="GO" id="GO:0016123">
    <property type="term" value="P:xanthophyll biosynthetic process"/>
    <property type="evidence" value="ECO:0007669"/>
    <property type="project" value="TreeGrafter"/>
</dbReference>
<dbReference type="EMBL" id="NOXT01000090">
    <property type="protein sequence ID" value="OYQ31179.1"/>
    <property type="molecule type" value="Genomic_DNA"/>
</dbReference>
<evidence type="ECO:0000313" key="5">
    <source>
        <dbReference type="EMBL" id="OYQ31179.1"/>
    </source>
</evidence>
<dbReference type="InterPro" id="IPR045019">
    <property type="entry name" value="BETA-OHASE-like"/>
</dbReference>
<reference evidence="5 6" key="1">
    <citation type="submission" date="2017-07" db="EMBL/GenBank/DDBJ databases">
        <title>Sandarakinorhabdus cyanobacteriorum sp. nov., a novel bacterium isolated from cyanobacterial aggregates in a eutrophic lake.</title>
        <authorList>
            <person name="Cai H."/>
        </authorList>
    </citation>
    <scope>NUCLEOTIDE SEQUENCE [LARGE SCALE GENOMIC DNA]</scope>
    <source>
        <strain evidence="5 6">TH057</strain>
    </source>
</reference>
<dbReference type="GO" id="GO:0016119">
    <property type="term" value="P:carotene metabolic process"/>
    <property type="evidence" value="ECO:0007669"/>
    <property type="project" value="TreeGrafter"/>
</dbReference>